<dbReference type="RefSeq" id="WP_046453270.1">
    <property type="nucleotide sequence ID" value="NZ_CP011311.1"/>
</dbReference>
<keyword evidence="2" id="KW-0472">Membrane</keyword>
<dbReference type="AlphaFoldDB" id="A0A0F6QW18"/>
<dbReference type="PATRIC" id="fig|161896.4.peg.716"/>
<keyword evidence="3" id="KW-0732">Signal</keyword>
<dbReference type="Proteomes" id="UP000033566">
    <property type="component" value="Chromosome"/>
</dbReference>
<feature type="region of interest" description="Disordered" evidence="1">
    <location>
        <begin position="128"/>
        <end position="205"/>
    </location>
</feature>
<feature type="compositionally biased region" description="Basic and acidic residues" evidence="1">
    <location>
        <begin position="134"/>
        <end position="205"/>
    </location>
</feature>
<gene>
    <name evidence="4" type="ORF">UL81_03645</name>
</gene>
<feature type="transmembrane region" description="Helical" evidence="2">
    <location>
        <begin position="224"/>
        <end position="244"/>
    </location>
</feature>
<evidence type="ECO:0000256" key="2">
    <source>
        <dbReference type="SAM" id="Phobius"/>
    </source>
</evidence>
<evidence type="ECO:0000313" key="4">
    <source>
        <dbReference type="EMBL" id="AKE38705.1"/>
    </source>
</evidence>
<dbReference type="KEGG" id="ccj:UL81_03645"/>
<dbReference type="EMBL" id="CP011311">
    <property type="protein sequence ID" value="AKE38705.1"/>
    <property type="molecule type" value="Genomic_DNA"/>
</dbReference>
<name>A0A0F6QW18_9CORY</name>
<dbReference type="HOGENOM" id="CLU_1114339_0_0_11"/>
<proteinExistence type="predicted"/>
<reference evidence="4 5" key="1">
    <citation type="journal article" date="2015" name="Genome Announc.">
        <title>Complete Genome Sequence of Corynebacterium camporealensis DSM 44610, Isolated from the Milk of a Manchega Sheep with Subclinical Mastitis.</title>
        <authorList>
            <person name="Ruckert C."/>
            <person name="Albersmeier A."/>
            <person name="Winkler A."/>
            <person name="Tauch A."/>
        </authorList>
    </citation>
    <scope>NUCLEOTIDE SEQUENCE [LARGE SCALE GENOMIC DNA]</scope>
    <source>
        <strain evidence="4 5">DSM 44610</strain>
    </source>
</reference>
<evidence type="ECO:0000313" key="5">
    <source>
        <dbReference type="Proteomes" id="UP000033566"/>
    </source>
</evidence>
<evidence type="ECO:0000256" key="1">
    <source>
        <dbReference type="SAM" id="MobiDB-lite"/>
    </source>
</evidence>
<protein>
    <recommendedName>
        <fullName evidence="6">YcnI-like domain-containing protein</fullName>
    </recommendedName>
</protein>
<sequence>MKHIGKIATAALTSGALALAVAPAAGAQVAGQKHTLSLPPSCFPDTIVHNGTGFLLPESGDRVHLSNINVVDDQGTPTNRNDVDNQVTWEVTFTIPEDTEAGTYTFGIYNPAEQSVTFSWCPGPEATVVIEEPDNGHDEKHDHAENHHHDENHHHAEKHDHAENHHHAEKHDHAENHHHDENHHHAEKHDHAENHHHAEKHDHADEVAATTDRGIGANTGNNSVAVGVAALALAGLIGSAAFAARRFFA</sequence>
<accession>A0A0F6QW18</accession>
<evidence type="ECO:0008006" key="6">
    <source>
        <dbReference type="Google" id="ProtNLM"/>
    </source>
</evidence>
<keyword evidence="2" id="KW-1133">Transmembrane helix</keyword>
<keyword evidence="5" id="KW-1185">Reference proteome</keyword>
<feature type="signal peptide" evidence="3">
    <location>
        <begin position="1"/>
        <end position="27"/>
    </location>
</feature>
<feature type="chain" id="PRO_5002508934" description="YcnI-like domain-containing protein" evidence="3">
    <location>
        <begin position="28"/>
        <end position="249"/>
    </location>
</feature>
<keyword evidence="2" id="KW-0812">Transmembrane</keyword>
<evidence type="ECO:0000256" key="3">
    <source>
        <dbReference type="SAM" id="SignalP"/>
    </source>
</evidence>
<organism evidence="4 5">
    <name type="scientific">Corynebacterium camporealensis</name>
    <dbReference type="NCBI Taxonomy" id="161896"/>
    <lineage>
        <taxon>Bacteria</taxon>
        <taxon>Bacillati</taxon>
        <taxon>Actinomycetota</taxon>
        <taxon>Actinomycetes</taxon>
        <taxon>Mycobacteriales</taxon>
        <taxon>Corynebacteriaceae</taxon>
        <taxon>Corynebacterium</taxon>
    </lineage>
</organism>